<accession>A0A0E9U1U2</accession>
<dbReference type="AlphaFoldDB" id="A0A0E9U1U2"/>
<sequence length="60" mass="6693">MSSRRLQAADCSQADCLSFSSLWNCRTQQSAVPLMETVLTVVHLSFLLPLISITSFFDLL</sequence>
<reference evidence="2" key="1">
    <citation type="submission" date="2014-11" db="EMBL/GenBank/DDBJ databases">
        <authorList>
            <person name="Amaro Gonzalez C."/>
        </authorList>
    </citation>
    <scope>NUCLEOTIDE SEQUENCE</scope>
</reference>
<keyword evidence="1" id="KW-0472">Membrane</keyword>
<keyword evidence="1" id="KW-0812">Transmembrane</keyword>
<dbReference type="EMBL" id="GBXM01057552">
    <property type="protein sequence ID" value="JAH51025.1"/>
    <property type="molecule type" value="Transcribed_RNA"/>
</dbReference>
<proteinExistence type="predicted"/>
<keyword evidence="1" id="KW-1133">Transmembrane helix</keyword>
<organism evidence="2">
    <name type="scientific">Anguilla anguilla</name>
    <name type="common">European freshwater eel</name>
    <name type="synonym">Muraena anguilla</name>
    <dbReference type="NCBI Taxonomy" id="7936"/>
    <lineage>
        <taxon>Eukaryota</taxon>
        <taxon>Metazoa</taxon>
        <taxon>Chordata</taxon>
        <taxon>Craniata</taxon>
        <taxon>Vertebrata</taxon>
        <taxon>Euteleostomi</taxon>
        <taxon>Actinopterygii</taxon>
        <taxon>Neopterygii</taxon>
        <taxon>Teleostei</taxon>
        <taxon>Anguilliformes</taxon>
        <taxon>Anguillidae</taxon>
        <taxon>Anguilla</taxon>
    </lineage>
</organism>
<evidence type="ECO:0000256" key="1">
    <source>
        <dbReference type="SAM" id="Phobius"/>
    </source>
</evidence>
<name>A0A0E9U1U2_ANGAN</name>
<dbReference type="EMBL" id="GBXM01048723">
    <property type="protein sequence ID" value="JAH59854.1"/>
    <property type="molecule type" value="Transcribed_RNA"/>
</dbReference>
<feature type="transmembrane region" description="Helical" evidence="1">
    <location>
        <begin position="38"/>
        <end position="57"/>
    </location>
</feature>
<evidence type="ECO:0000313" key="2">
    <source>
        <dbReference type="EMBL" id="JAH59854.1"/>
    </source>
</evidence>
<protein>
    <submittedName>
        <fullName evidence="2">Uncharacterized protein</fullName>
    </submittedName>
</protein>
<reference evidence="2" key="2">
    <citation type="journal article" date="2015" name="Fish Shellfish Immunol.">
        <title>Early steps in the European eel (Anguilla anguilla)-Vibrio vulnificus interaction in the gills: Role of the RtxA13 toxin.</title>
        <authorList>
            <person name="Callol A."/>
            <person name="Pajuelo D."/>
            <person name="Ebbesson L."/>
            <person name="Teles M."/>
            <person name="MacKenzie S."/>
            <person name="Amaro C."/>
        </authorList>
    </citation>
    <scope>NUCLEOTIDE SEQUENCE</scope>
</reference>